<proteinExistence type="predicted"/>
<comment type="caution">
    <text evidence="4">The sequence shown here is derived from an EMBL/GenBank/DDBJ whole genome shotgun (WGS) entry which is preliminary data.</text>
</comment>
<sequence>MWRKCTIMWSSSSSAIFVGELECHKVAHMAFVSAKDRNDPYCDVRYNRGVTSSNNAVVLGLVYLIHISQAEPPSSGYGAPSTGYSGGGGYSGSANGGYQQEHYPPKPYNFNYAVNDHYTGANFRQQEASDGNKVNGQYTVLLPDGRTQIVTYNADWKNGFNAEVTYQGEAKYPEPPKGGYGVGGSGVVGGQNYGTPSAPSQSYGP</sequence>
<keyword evidence="5" id="KW-1185">Reference proteome</keyword>
<dbReference type="InterPro" id="IPR031311">
    <property type="entry name" value="CHIT_BIND_RR_consensus"/>
</dbReference>
<dbReference type="InterPro" id="IPR051217">
    <property type="entry name" value="Insect_Cuticle_Struc_Prot"/>
</dbReference>
<dbReference type="PANTHER" id="PTHR12236:SF79">
    <property type="entry name" value="CUTICULAR PROTEIN 50CB-RELATED"/>
    <property type="match status" value="1"/>
</dbReference>
<dbReference type="Pfam" id="PF00379">
    <property type="entry name" value="Chitin_bind_4"/>
    <property type="match status" value="1"/>
</dbReference>
<evidence type="ECO:0000313" key="4">
    <source>
        <dbReference type="EMBL" id="CAL8111030.1"/>
    </source>
</evidence>
<dbReference type="PANTHER" id="PTHR12236">
    <property type="entry name" value="STRUCTURAL CONTITUENT OF CUTICLE"/>
    <property type="match status" value="1"/>
</dbReference>
<feature type="compositionally biased region" description="Gly residues" evidence="3">
    <location>
        <begin position="178"/>
        <end position="192"/>
    </location>
</feature>
<dbReference type="InterPro" id="IPR000618">
    <property type="entry name" value="Insect_cuticle"/>
</dbReference>
<evidence type="ECO:0000313" key="5">
    <source>
        <dbReference type="Proteomes" id="UP001642540"/>
    </source>
</evidence>
<evidence type="ECO:0008006" key="6">
    <source>
        <dbReference type="Google" id="ProtNLM"/>
    </source>
</evidence>
<organism evidence="4 5">
    <name type="scientific">Orchesella dallaii</name>
    <dbReference type="NCBI Taxonomy" id="48710"/>
    <lineage>
        <taxon>Eukaryota</taxon>
        <taxon>Metazoa</taxon>
        <taxon>Ecdysozoa</taxon>
        <taxon>Arthropoda</taxon>
        <taxon>Hexapoda</taxon>
        <taxon>Collembola</taxon>
        <taxon>Entomobryomorpha</taxon>
        <taxon>Entomobryoidea</taxon>
        <taxon>Orchesellidae</taxon>
        <taxon>Orchesellinae</taxon>
        <taxon>Orchesella</taxon>
    </lineage>
</organism>
<gene>
    <name evidence="4" type="ORF">ODALV1_LOCUS14659</name>
</gene>
<dbReference type="PROSITE" id="PS51155">
    <property type="entry name" value="CHIT_BIND_RR_2"/>
    <property type="match status" value="1"/>
</dbReference>
<dbReference type="PROSITE" id="PS00233">
    <property type="entry name" value="CHIT_BIND_RR_1"/>
    <property type="match status" value="1"/>
</dbReference>
<protein>
    <recommendedName>
        <fullName evidence="6">Pro-resilin</fullName>
    </recommendedName>
</protein>
<feature type="region of interest" description="Disordered" evidence="3">
    <location>
        <begin position="169"/>
        <end position="205"/>
    </location>
</feature>
<evidence type="ECO:0000256" key="3">
    <source>
        <dbReference type="SAM" id="MobiDB-lite"/>
    </source>
</evidence>
<dbReference type="Proteomes" id="UP001642540">
    <property type="component" value="Unassembled WGS sequence"/>
</dbReference>
<keyword evidence="1 2" id="KW-0193">Cuticle</keyword>
<evidence type="ECO:0000256" key="2">
    <source>
        <dbReference type="PROSITE-ProRule" id="PRU00497"/>
    </source>
</evidence>
<accession>A0ABP1QS26</accession>
<name>A0ABP1QS26_9HEXA</name>
<reference evidence="4 5" key="1">
    <citation type="submission" date="2024-08" db="EMBL/GenBank/DDBJ databases">
        <authorList>
            <person name="Cucini C."/>
            <person name="Frati F."/>
        </authorList>
    </citation>
    <scope>NUCLEOTIDE SEQUENCE [LARGE SCALE GENOMIC DNA]</scope>
</reference>
<evidence type="ECO:0000256" key="1">
    <source>
        <dbReference type="ARBA" id="ARBA00022460"/>
    </source>
</evidence>
<dbReference type="EMBL" id="CAXLJM020000046">
    <property type="protein sequence ID" value="CAL8111030.1"/>
    <property type="molecule type" value="Genomic_DNA"/>
</dbReference>
<feature type="compositionally biased region" description="Polar residues" evidence="3">
    <location>
        <begin position="193"/>
        <end position="205"/>
    </location>
</feature>